<dbReference type="SUPFAM" id="SSF88633">
    <property type="entry name" value="Positive stranded ssRNA viruses"/>
    <property type="match status" value="3"/>
</dbReference>
<dbReference type="Pfam" id="PF03391">
    <property type="entry name" value="Nepo_coat"/>
    <property type="match status" value="1"/>
</dbReference>
<dbReference type="InterPro" id="IPR029053">
    <property type="entry name" value="Viral_coat"/>
</dbReference>
<dbReference type="GO" id="GO:0005198">
    <property type="term" value="F:structural molecule activity"/>
    <property type="evidence" value="ECO:0007669"/>
    <property type="project" value="InterPro"/>
</dbReference>
<comment type="subcellular location">
    <subcellularLocation>
        <location evidence="1">Virion</location>
    </subcellularLocation>
</comment>
<dbReference type="GeneID" id="37619368"/>
<keyword evidence="2 7" id="KW-0167">Capsid protein</keyword>
<evidence type="ECO:0000313" key="8">
    <source>
        <dbReference type="Proteomes" id="UP000243111"/>
    </source>
</evidence>
<accession>Q9IV56</accession>
<evidence type="ECO:0000313" key="7">
    <source>
        <dbReference type="EMBL" id="CAB90217.1"/>
    </source>
</evidence>
<keyword evidence="3" id="KW-0946">Virion</keyword>
<keyword evidence="8" id="KW-1185">Reference proteome</keyword>
<dbReference type="GO" id="GO:0019028">
    <property type="term" value="C:viral capsid"/>
    <property type="evidence" value="ECO:0007669"/>
    <property type="project" value="UniProtKB-KW"/>
</dbReference>
<evidence type="ECO:0000259" key="6">
    <source>
        <dbReference type="Pfam" id="PF03689"/>
    </source>
</evidence>
<evidence type="ECO:0000256" key="1">
    <source>
        <dbReference type="ARBA" id="ARBA00004328"/>
    </source>
</evidence>
<dbReference type="Gene3D" id="2.60.120.20">
    <property type="match status" value="2"/>
</dbReference>
<dbReference type="InterPro" id="IPR005305">
    <property type="entry name" value="Nepo_coat_C"/>
</dbReference>
<proteinExistence type="predicted"/>
<dbReference type="Proteomes" id="UP000243111">
    <property type="component" value="Segment"/>
</dbReference>
<evidence type="ECO:0000259" key="4">
    <source>
        <dbReference type="Pfam" id="PF03391"/>
    </source>
</evidence>
<dbReference type="InterPro" id="IPR005054">
    <property type="entry name" value="Nepo_coat"/>
</dbReference>
<sequence length="1145" mass="126124">MVKFTTERLAQFALAWNLGNGTYPNPPPVWLYPTLVGYVSKGPGRALFPIAVKSAIKAGWEPVFLIFPEARPTSVPTAAAPVKADWGPLEAYEPLCFPLPLPGAGSAFTLLSAHCPRLLLKRRKRTMTSSSLRGLFPRSLVRRETPFMRVMALASEAKESEEAEIASAFDELPLEYPQEEFVPDLLARLRGAIQDGKRFRLKEAAELAVREAAAAARLKERQRIALKCAMQAASMEPVYLSFSPRVVEMIARSPVGQGSHIHTLQSEGGQIPIEPAPNFQGRSQMVGSSSGAVSAPYKQEARNKWLRNRRSQIDSQEDNIRKYADQQGISFENARAAFLGATEAIPRQDPILPPLKLAYKRRGTFAFGPSTRAQRTLDVRLGQPTQNGQSMVYYFNPVSQQEIQDAQGQGNDTVVIDAIEISILPFGMPGDATDITGVVMWAQNSDPERAFIGSLSTFVGNGLARAIFFPQLHLSYEHCQVPDNRVLKVILSSTNSTMVGDLVQARVSLGTLRQHIGPGHDRTITRDLQNSQVLGLQLKATQLGSAVTTAPSGGEVIGIPDANVDLGGDTTLEQTGTFSFALRRAQSQRFEILGSRRSRPSVSREEDVRNLEAARHSFMEAKAGSTQQESERPVDLVGVKWVSVPKDAKQSAFLGTHNFREIAKEYAGEFYNRWVYNRNISPCILVRCHLPKMPFLGLTLGMCADFYNRIKPSDMANELPPSVAFSLPHRLMHFNAIDGPVDYIYDVGESCGHSIYVDSASFSEPLFHFFCATSNHLLGAGNWRFLVEYYVYRDSPDVTFVDRPLCILPLSPSVVHNLDRTLGPFSISIDANSHETYHGIDLGSDLMTDKGKIANFSSAWFSHWLGFQGILHGRITVSSPITCTSIFLLCMCYKRNASAYTSIYRKRHITLEGGGNFSFPLDSPFSSAPTRYVSTADSSSGCELYVDTICGPIAPADSVTKLEYFLHFDRLEGTMTAPNLVAEIGSLWCRVTSFLKEDVDIPIRARIYDIAAKDCTLELATNPFSKMIAATGFLEGQVTLSVSWSTNVEASKIKGHIIFVVYDADLVNSFDGASTVVPMAKGSFKCLLNCKTSARGTTSADPSLLTAWMMIKVHHAKDIQELRVNVIPQTGFKFYGRSAEAIKVP</sequence>
<dbReference type="KEGG" id="vg:37619368"/>
<organism evidence="7 8">
    <name type="scientific">Olive latent ringspot virus</name>
    <dbReference type="NCBI Taxonomy" id="121429"/>
    <lineage>
        <taxon>Viruses</taxon>
        <taxon>Riboviria</taxon>
        <taxon>Orthornavirae</taxon>
        <taxon>Pisuviricota</taxon>
        <taxon>Pisoniviricetes</taxon>
        <taxon>Picornavirales</taxon>
        <taxon>Secoviridae</taxon>
        <taxon>Comovirinae</taxon>
        <taxon>Nepovirus</taxon>
        <taxon>Nepovirus oleae</taxon>
    </lineage>
</organism>
<evidence type="ECO:0000259" key="5">
    <source>
        <dbReference type="Pfam" id="PF03688"/>
    </source>
</evidence>
<feature type="domain" description="Nepovirus coat protein N-terminal" evidence="6">
    <location>
        <begin position="636"/>
        <end position="727"/>
    </location>
</feature>
<feature type="domain" description="Nepovirus coat protein C-terminal" evidence="5">
    <location>
        <begin position="984"/>
        <end position="1138"/>
    </location>
</feature>
<protein>
    <submittedName>
        <fullName evidence="7">Polyprotein</fullName>
    </submittedName>
</protein>
<reference evidence="7 8" key="1">
    <citation type="journal article" date="2000" name="Arch. Virol.">
        <title>Complete nucleotide seuence of RNA-2 of olive latent ringspot virus.</title>
        <authorList>
            <person name="Alkowni R."/>
            <person name="Grieco F."/>
            <person name="Martelli G.P."/>
        </authorList>
    </citation>
    <scope>NUCLEOTIDE SEQUENCE [LARGE SCALE GENOMIC DNA]</scope>
    <source>
        <strain evidence="7 8">Olive</strain>
    </source>
</reference>
<feature type="domain" description="Nepovirus coat protein" evidence="4">
    <location>
        <begin position="806"/>
        <end position="973"/>
    </location>
</feature>
<dbReference type="InterPro" id="IPR005306">
    <property type="entry name" value="Nepo_coat_N"/>
</dbReference>
<name>Q9IV56_9SECO</name>
<dbReference type="Pfam" id="PF03689">
    <property type="entry name" value="Nepo_coat_N"/>
    <property type="match status" value="1"/>
</dbReference>
<evidence type="ECO:0000256" key="2">
    <source>
        <dbReference type="ARBA" id="ARBA00022561"/>
    </source>
</evidence>
<evidence type="ECO:0000256" key="3">
    <source>
        <dbReference type="ARBA" id="ARBA00022844"/>
    </source>
</evidence>
<dbReference type="Pfam" id="PF03688">
    <property type="entry name" value="Nepo_coat_C"/>
    <property type="match status" value="1"/>
</dbReference>
<dbReference type="EMBL" id="AJ277435">
    <property type="protein sequence ID" value="CAB90217.1"/>
    <property type="molecule type" value="Genomic_RNA"/>
</dbReference>
<dbReference type="RefSeq" id="YP_009508093.1">
    <property type="nucleotide sequence ID" value="NC_038863.1"/>
</dbReference>